<dbReference type="PANTHER" id="PTHR46238:SF8">
    <property type="entry name" value="ENDONUCLEASE_EXONUCLEASE_PHOSPHATASE DOMAIN-CONTAINING PROTEIN"/>
    <property type="match status" value="1"/>
</dbReference>
<keyword evidence="2" id="KW-1185">Reference proteome</keyword>
<evidence type="ECO:0000313" key="1">
    <source>
        <dbReference type="EMBL" id="VDO60933.1"/>
    </source>
</evidence>
<accession>A0A183FDL2</accession>
<reference evidence="1 2" key="1">
    <citation type="submission" date="2018-11" db="EMBL/GenBank/DDBJ databases">
        <authorList>
            <consortium name="Pathogen Informatics"/>
        </authorList>
    </citation>
    <scope>NUCLEOTIDE SEQUENCE [LARGE SCALE GENOMIC DNA]</scope>
</reference>
<dbReference type="Proteomes" id="UP000050761">
    <property type="component" value="Unassembled WGS sequence"/>
</dbReference>
<evidence type="ECO:0000313" key="3">
    <source>
        <dbReference type="WBParaSite" id="HPBE_0000434401-mRNA-1"/>
    </source>
</evidence>
<evidence type="ECO:0000313" key="2">
    <source>
        <dbReference type="Proteomes" id="UP000050761"/>
    </source>
</evidence>
<dbReference type="EMBL" id="UZAH01025303">
    <property type="protein sequence ID" value="VDO60933.1"/>
    <property type="molecule type" value="Genomic_DNA"/>
</dbReference>
<sequence length="241" mass="27410">MKEKEAAVISRVRLPTVTTVDETWKKATDAIRQAARLELGITKPGRRKVDKQTLLWTDDVKAKKSVPWTLLYADDVMLDCEDKDDLGRCKLGAVFELKLNVKKTEYLTTDVSESGSIKINGTELARTSVLKYLGSAIASDSSLMVEVNSRVSAAWSKWRSLTGVLCDRKIPEHLESKIYRAVEVETRLNVMETKMLRWTAGITRMDRIRNDAIRQKFGDVPIADKVREARLRWYGHVLRGK</sequence>
<dbReference type="PANTHER" id="PTHR46238">
    <property type="entry name" value="REVERSE TRANSCRIPTASE DOMAIN-CONTAINING PROTEIN"/>
    <property type="match status" value="1"/>
</dbReference>
<reference evidence="3" key="2">
    <citation type="submission" date="2019-09" db="UniProtKB">
        <authorList>
            <consortium name="WormBaseParasite"/>
        </authorList>
    </citation>
    <scope>IDENTIFICATION</scope>
</reference>
<gene>
    <name evidence="1" type="ORF">HPBE_LOCUS4345</name>
</gene>
<organism evidence="2 3">
    <name type="scientific">Heligmosomoides polygyrus</name>
    <name type="common">Parasitic roundworm</name>
    <dbReference type="NCBI Taxonomy" id="6339"/>
    <lineage>
        <taxon>Eukaryota</taxon>
        <taxon>Metazoa</taxon>
        <taxon>Ecdysozoa</taxon>
        <taxon>Nematoda</taxon>
        <taxon>Chromadorea</taxon>
        <taxon>Rhabditida</taxon>
        <taxon>Rhabditina</taxon>
        <taxon>Rhabditomorpha</taxon>
        <taxon>Strongyloidea</taxon>
        <taxon>Heligmosomidae</taxon>
        <taxon>Heligmosomoides</taxon>
    </lineage>
</organism>
<proteinExistence type="predicted"/>
<name>A0A183FDL2_HELPZ</name>
<dbReference type="AlphaFoldDB" id="A0A183FDL2"/>
<accession>A0A3P7Y7L3</accession>
<dbReference type="WBParaSite" id="HPBE_0000434401-mRNA-1">
    <property type="protein sequence ID" value="HPBE_0000434401-mRNA-1"/>
    <property type="gene ID" value="HPBE_0000434401"/>
</dbReference>
<protein>
    <submittedName>
        <fullName evidence="3">Reverse transcriptase domain-containing protein</fullName>
    </submittedName>
</protein>